<evidence type="ECO:0000256" key="1">
    <source>
        <dbReference type="SAM" id="MobiDB-lite"/>
    </source>
</evidence>
<evidence type="ECO:0000313" key="4">
    <source>
        <dbReference type="Proteomes" id="UP001331761"/>
    </source>
</evidence>
<name>A0AAN8FUT7_TRICO</name>
<accession>A0AAN8FUT7</accession>
<dbReference type="Gene3D" id="4.10.60.10">
    <property type="entry name" value="Zinc finger, CCHC-type"/>
    <property type="match status" value="1"/>
</dbReference>
<feature type="compositionally biased region" description="Basic residues" evidence="1">
    <location>
        <begin position="503"/>
        <end position="513"/>
    </location>
</feature>
<dbReference type="PANTHER" id="PTHR47331">
    <property type="entry name" value="PHD-TYPE DOMAIN-CONTAINING PROTEIN"/>
    <property type="match status" value="1"/>
</dbReference>
<feature type="region of interest" description="Disordered" evidence="1">
    <location>
        <begin position="473"/>
        <end position="514"/>
    </location>
</feature>
<dbReference type="GO" id="GO:0003676">
    <property type="term" value="F:nucleic acid binding"/>
    <property type="evidence" value="ECO:0007669"/>
    <property type="project" value="InterPro"/>
</dbReference>
<dbReference type="Pfam" id="PF03564">
    <property type="entry name" value="DUF1759"/>
    <property type="match status" value="1"/>
</dbReference>
<dbReference type="SMART" id="SM00343">
    <property type="entry name" value="ZnF_C2HC"/>
    <property type="match status" value="2"/>
</dbReference>
<protein>
    <submittedName>
        <fullName evidence="3">Tas retrotransposon peptidase A16</fullName>
    </submittedName>
</protein>
<feature type="domain" description="CCHC-type" evidence="2">
    <location>
        <begin position="409"/>
        <end position="425"/>
    </location>
</feature>
<feature type="domain" description="CCHC-type" evidence="2">
    <location>
        <begin position="441"/>
        <end position="457"/>
    </location>
</feature>
<dbReference type="AlphaFoldDB" id="A0AAN8FUT7"/>
<dbReference type="InterPro" id="IPR001878">
    <property type="entry name" value="Znf_CCHC"/>
</dbReference>
<sequence>MDNSASIRRQIGKVTRQVARCIAAVYDMFNDYEVNLDNPHLNDLTSDDLPIFTKDVHLVRSNLLRYYDRLEHLHQQWQAIIPTNPTEENTFTTYIEKYGDYRSNLHQAVAVLEKMDSAVDQLHQEFKKRGVPFPVPTPATSDASSHDSNLDNFKAADIIMTAPAHQQPMVNTYPVRHTADSASNQMFNFVDASLLSKIDLPTFSGSLLDFQEFWERFSTLIGNKPNIDDATKFSLLKSSLKGKALQCIQGLSITSANYHIAIDILKTHFDDKVTTRHVLYTKLANLPPCDHAGKQLQQLYNQMFALIRQFCTYEDDNKEYGLGAILLNKLPRHIRSKIYDKTFNQTNLTPSALVRILTDIVKKETTLLEMEPQDSNYEDRHVFHVVSDKHQGMPTFRTKPTRKSTTTTRCPLCQKYDHLSFNCHVYPSAKSRIEAVKKLHLCYNCLSKAHFTKNCTSKRTCSYCSKRHHSSLCSKQRYSPDDSTKFSKQRGRRSQRQQDPQHHATRQSKPNHPRQKEFHAHFNEQNVSNPDAAPVADSTVTLHNTTEPQRQRNPLLMCAAVRLFNPLDESKEVRAIALLDTGASQSYITMELAEKLQLPASNEHEIHMYTFGSKLPLSIPASDHSIGIRCDNGSNRVLRVQAIPVLTKELRYAYIHDTGEHKSLKIEQNTPNVLIGMDYFWDLVFSDNFSISPLSNGYRVINTRIGKVVADNTFRYDRVNYFALDESSTTADPSKHQELLELVERFWSNESMGILDKPNETDDEKCLQHFNNSISYSEEERRYWVKLPFKTSPAELPSNRDLAFSRVSQTHENQMRL</sequence>
<comment type="caution">
    <text evidence="3">The sequence shown here is derived from an EMBL/GenBank/DDBJ whole genome shotgun (WGS) entry which is preliminary data.</text>
</comment>
<dbReference type="Proteomes" id="UP001331761">
    <property type="component" value="Unassembled WGS sequence"/>
</dbReference>
<keyword evidence="4" id="KW-1185">Reference proteome</keyword>
<reference evidence="3 4" key="1">
    <citation type="submission" date="2019-10" db="EMBL/GenBank/DDBJ databases">
        <title>Assembly and Annotation for the nematode Trichostrongylus colubriformis.</title>
        <authorList>
            <person name="Martin J."/>
        </authorList>
    </citation>
    <scope>NUCLEOTIDE SEQUENCE [LARGE SCALE GENOMIC DNA]</scope>
    <source>
        <strain evidence="3">G859</strain>
        <tissue evidence="3">Whole worm</tissue>
    </source>
</reference>
<proteinExistence type="predicted"/>
<organism evidence="3 4">
    <name type="scientific">Trichostrongylus colubriformis</name>
    <name type="common">Black scour worm</name>
    <dbReference type="NCBI Taxonomy" id="6319"/>
    <lineage>
        <taxon>Eukaryota</taxon>
        <taxon>Metazoa</taxon>
        <taxon>Ecdysozoa</taxon>
        <taxon>Nematoda</taxon>
        <taxon>Chromadorea</taxon>
        <taxon>Rhabditida</taxon>
        <taxon>Rhabditina</taxon>
        <taxon>Rhabditomorpha</taxon>
        <taxon>Strongyloidea</taxon>
        <taxon>Trichostrongylidae</taxon>
        <taxon>Trichostrongylus</taxon>
    </lineage>
</organism>
<dbReference type="InterPro" id="IPR008737">
    <property type="entry name" value="DUF1758"/>
</dbReference>
<dbReference type="GO" id="GO:0008270">
    <property type="term" value="F:zinc ion binding"/>
    <property type="evidence" value="ECO:0007669"/>
    <property type="project" value="InterPro"/>
</dbReference>
<evidence type="ECO:0000313" key="3">
    <source>
        <dbReference type="EMBL" id="KAK5977275.1"/>
    </source>
</evidence>
<dbReference type="Pfam" id="PF05585">
    <property type="entry name" value="DUF1758"/>
    <property type="match status" value="1"/>
</dbReference>
<gene>
    <name evidence="3" type="ORF">GCK32_022484</name>
</gene>
<dbReference type="PANTHER" id="PTHR47331:SF5">
    <property type="entry name" value="RIBONUCLEASE H"/>
    <property type="match status" value="1"/>
</dbReference>
<dbReference type="InterPro" id="IPR005312">
    <property type="entry name" value="DUF1759"/>
</dbReference>
<evidence type="ECO:0000259" key="2">
    <source>
        <dbReference type="SMART" id="SM00343"/>
    </source>
</evidence>
<dbReference type="EMBL" id="WIXE01010830">
    <property type="protein sequence ID" value="KAK5977275.1"/>
    <property type="molecule type" value="Genomic_DNA"/>
</dbReference>